<organism evidence="2 3">
    <name type="scientific">Bordetella genomosp. 13</name>
    <dbReference type="NCBI Taxonomy" id="463040"/>
    <lineage>
        <taxon>Bacteria</taxon>
        <taxon>Pseudomonadati</taxon>
        <taxon>Pseudomonadota</taxon>
        <taxon>Betaproteobacteria</taxon>
        <taxon>Burkholderiales</taxon>
        <taxon>Alcaligenaceae</taxon>
        <taxon>Bordetella</taxon>
    </lineage>
</organism>
<dbReference type="RefSeq" id="WP_086078317.1">
    <property type="nucleotide sequence ID" value="NZ_CP021111.1"/>
</dbReference>
<dbReference type="Pfam" id="PF02538">
    <property type="entry name" value="Hydantoinase_B"/>
    <property type="match status" value="1"/>
</dbReference>
<dbReference type="GO" id="GO:0005829">
    <property type="term" value="C:cytosol"/>
    <property type="evidence" value="ECO:0007669"/>
    <property type="project" value="TreeGrafter"/>
</dbReference>
<evidence type="ECO:0000313" key="2">
    <source>
        <dbReference type="EMBL" id="ARP94548.1"/>
    </source>
</evidence>
<dbReference type="InterPro" id="IPR045079">
    <property type="entry name" value="Oxoprolinase-like"/>
</dbReference>
<gene>
    <name evidence="2" type="ORF">CAL15_09205</name>
</gene>
<dbReference type="Proteomes" id="UP000194161">
    <property type="component" value="Chromosome"/>
</dbReference>
<dbReference type="PANTHER" id="PTHR11365">
    <property type="entry name" value="5-OXOPROLINASE RELATED"/>
    <property type="match status" value="1"/>
</dbReference>
<dbReference type="KEGG" id="bgm:CAL15_09205"/>
<feature type="domain" description="Hydantoinase B/oxoprolinase" evidence="1">
    <location>
        <begin position="6"/>
        <end position="525"/>
    </location>
</feature>
<evidence type="ECO:0000313" key="3">
    <source>
        <dbReference type="Proteomes" id="UP000194161"/>
    </source>
</evidence>
<dbReference type="PANTHER" id="PTHR11365:SF23">
    <property type="entry name" value="HYPOTHETICAL 5-OXOPROLINASE (EUROFUNG)-RELATED"/>
    <property type="match status" value="1"/>
</dbReference>
<dbReference type="OrthoDB" id="8612863at2"/>
<sequence>MNKPIDPIRAEVVARYLLGVTEEMGAALTRAAFSPNIKERHDCSTAVFDADGNIIALPQRVPIHLGSMVGVVDAILQKVSRSDIRPGDMFIANDPYHGGGSHLPDINMIAPVFHEGAIVAFVANIAHHADVGGMVPGSEAAVCTSIFQEGLRIPPVRLVSGGALNGDILDILLLNTRTPEERSGDIRAQIAANTVGIRSVQALFERYGTQELQDTIRGYLDFTERRFTRAIQELPEGTYVSSDFLDGNEEGETAEIKLALTVGRGRLVLDFAGSAPQLQSARNIPYRALIATVYTVLKSMLDPEIAANAGYFRTIEVRIPEGTVVGPVAPAAIGARAISCAVLGDVIATALSQAMPGKALARSGPHQLIVLAGDDPRTGKYFVNYETLAGGMGARSYRDGMDAVRVHASGSSNLPVEALEQAYPFLIERYEINADSAGAGRYRGGAGILRDYRILGENVVLSLSSERQHVAAAGSEHGGDGGLGRFILDPDTPQERRLPSAAAEIRLRAGQVLRVCTPGGGGYGAQG</sequence>
<dbReference type="GO" id="GO:0006749">
    <property type="term" value="P:glutathione metabolic process"/>
    <property type="evidence" value="ECO:0007669"/>
    <property type="project" value="TreeGrafter"/>
</dbReference>
<accession>A0A1W6ZAY2</accession>
<evidence type="ECO:0000259" key="1">
    <source>
        <dbReference type="Pfam" id="PF02538"/>
    </source>
</evidence>
<name>A0A1W6ZAY2_9BORD</name>
<reference evidence="2 3" key="1">
    <citation type="submission" date="2017-05" db="EMBL/GenBank/DDBJ databases">
        <title>Complete and WGS of Bordetella genogroups.</title>
        <authorList>
            <person name="Spilker T."/>
            <person name="LiPuma J."/>
        </authorList>
    </citation>
    <scope>NUCLEOTIDE SEQUENCE [LARGE SCALE GENOMIC DNA]</scope>
    <source>
        <strain evidence="2 3">AU7206</strain>
    </source>
</reference>
<dbReference type="GO" id="GO:0017168">
    <property type="term" value="F:5-oxoprolinase (ATP-hydrolyzing) activity"/>
    <property type="evidence" value="ECO:0007669"/>
    <property type="project" value="TreeGrafter"/>
</dbReference>
<keyword evidence="3" id="KW-1185">Reference proteome</keyword>
<protein>
    <recommendedName>
        <fullName evidence="1">Hydantoinase B/oxoprolinase domain-containing protein</fullName>
    </recommendedName>
</protein>
<proteinExistence type="predicted"/>
<dbReference type="AlphaFoldDB" id="A0A1W6ZAY2"/>
<dbReference type="STRING" id="463040.CAL15_09205"/>
<dbReference type="InterPro" id="IPR003692">
    <property type="entry name" value="Hydantoinase_B"/>
</dbReference>
<dbReference type="EMBL" id="CP021111">
    <property type="protein sequence ID" value="ARP94548.1"/>
    <property type="molecule type" value="Genomic_DNA"/>
</dbReference>